<dbReference type="Proteomes" id="UP001496674">
    <property type="component" value="Chromosome"/>
</dbReference>
<accession>A0ABN6ZCF3</accession>
<dbReference type="EMBL" id="AP028055">
    <property type="protein sequence ID" value="BEG99789.1"/>
    <property type="molecule type" value="Genomic_DNA"/>
</dbReference>
<dbReference type="InterPro" id="IPR036291">
    <property type="entry name" value="NAD(P)-bd_dom_sf"/>
</dbReference>
<dbReference type="SUPFAM" id="SSF51735">
    <property type="entry name" value="NAD(P)-binding Rossmann-fold domains"/>
    <property type="match status" value="1"/>
</dbReference>
<dbReference type="PANTHER" id="PTHR43245:SF58">
    <property type="entry name" value="BLL5923 PROTEIN"/>
    <property type="match status" value="1"/>
</dbReference>
<evidence type="ECO:0000313" key="2">
    <source>
        <dbReference type="EMBL" id="BEG99789.1"/>
    </source>
</evidence>
<evidence type="ECO:0000313" key="3">
    <source>
        <dbReference type="Proteomes" id="UP001496674"/>
    </source>
</evidence>
<name>A0ABN6ZCF3_9BACE</name>
<dbReference type="PANTHER" id="PTHR43245">
    <property type="entry name" value="BIFUNCTIONAL POLYMYXIN RESISTANCE PROTEIN ARNA"/>
    <property type="match status" value="1"/>
</dbReference>
<dbReference type="RefSeq" id="WP_353330594.1">
    <property type="nucleotide sequence ID" value="NZ_AP028055.1"/>
</dbReference>
<dbReference type="InterPro" id="IPR050177">
    <property type="entry name" value="Lipid_A_modif_metabolic_enz"/>
</dbReference>
<gene>
    <name evidence="2" type="ORF">BSYN_20540</name>
</gene>
<organism evidence="2 3">
    <name type="scientific">Bacteroides sedimenti</name>
    <dbReference type="NCBI Taxonomy" id="2136147"/>
    <lineage>
        <taxon>Bacteria</taxon>
        <taxon>Pseudomonadati</taxon>
        <taxon>Bacteroidota</taxon>
        <taxon>Bacteroidia</taxon>
        <taxon>Bacteroidales</taxon>
        <taxon>Bacteroidaceae</taxon>
        <taxon>Bacteroides</taxon>
    </lineage>
</organism>
<dbReference type="InterPro" id="IPR001509">
    <property type="entry name" value="Epimerase_deHydtase"/>
</dbReference>
<proteinExistence type="predicted"/>
<dbReference type="Gene3D" id="3.40.50.720">
    <property type="entry name" value="NAD(P)-binding Rossmann-like Domain"/>
    <property type="match status" value="1"/>
</dbReference>
<keyword evidence="3" id="KW-1185">Reference proteome</keyword>
<reference evidence="2 3" key="1">
    <citation type="submission" date="2023-04" db="EMBL/GenBank/DDBJ databases">
        <title>Draft genome sequence of acteroides sedimenti strain YN3PY1.</title>
        <authorList>
            <person name="Yoshida N."/>
        </authorList>
    </citation>
    <scope>NUCLEOTIDE SEQUENCE [LARGE SCALE GENOMIC DNA]</scope>
    <source>
        <strain evidence="2 3">YN3PY1</strain>
    </source>
</reference>
<feature type="domain" description="NAD-dependent epimerase/dehydratase" evidence="1">
    <location>
        <begin position="5"/>
        <end position="225"/>
    </location>
</feature>
<dbReference type="Pfam" id="PF01370">
    <property type="entry name" value="Epimerase"/>
    <property type="match status" value="1"/>
</dbReference>
<protein>
    <submittedName>
        <fullName evidence="2">NAD-dependent dehydratase</fullName>
    </submittedName>
</protein>
<evidence type="ECO:0000259" key="1">
    <source>
        <dbReference type="Pfam" id="PF01370"/>
    </source>
</evidence>
<sequence length="337" mass="38271">MGGRVLVTGASGFIGNYLVKEALRKGYEVWAGVRATSNLEGLQATNIHLIELDFAHPSTLKMQLTDFKETHSKWDYIIHTAGVTKCQDKNDFDRGNYKATKNFIETLSGLDMTPEKFVYLSSLSVFGPIHEKKMLPISENDTPKPNTAYGISKLRAEQYIKELPDFPYLIYRPTGVYGPREKDYFLMAKSIQKHLDFAAGLRKQILTFVYVADLAQAIFLGIEKKEICRKSYFVSDGNVYSSRDFSDLLQKELGNPFVIHIKCPLFILKIISLCAEFIASSSGKSSTLNGDKYKIMKQRNWQCDITPLINDLGYAPQYNLAKGVKHAIEWYKKEGWL</sequence>